<proteinExistence type="predicted"/>
<dbReference type="RefSeq" id="WP_261295245.1">
    <property type="nucleotide sequence ID" value="NZ_JANQBK010000014.1"/>
</dbReference>
<keyword evidence="3" id="KW-1185">Reference proteome</keyword>
<accession>A0ABV7SRH4</accession>
<dbReference type="EMBL" id="JBHRXP010000001">
    <property type="protein sequence ID" value="MFC3579278.1"/>
    <property type="molecule type" value="Genomic_DNA"/>
</dbReference>
<keyword evidence="1" id="KW-0732">Signal</keyword>
<feature type="chain" id="PRO_5046438010" evidence="1">
    <location>
        <begin position="22"/>
        <end position="350"/>
    </location>
</feature>
<evidence type="ECO:0000313" key="3">
    <source>
        <dbReference type="Proteomes" id="UP001595713"/>
    </source>
</evidence>
<gene>
    <name evidence="2" type="ORF">ACFONA_03810</name>
</gene>
<organism evidence="2 3">
    <name type="scientific">Sphingomonas hylomeconis</name>
    <dbReference type="NCBI Taxonomy" id="1395958"/>
    <lineage>
        <taxon>Bacteria</taxon>
        <taxon>Pseudomonadati</taxon>
        <taxon>Pseudomonadota</taxon>
        <taxon>Alphaproteobacteria</taxon>
        <taxon>Sphingomonadales</taxon>
        <taxon>Sphingomonadaceae</taxon>
        <taxon>Sphingomonas</taxon>
    </lineage>
</organism>
<sequence>MGWLIRLVSAVAMVVASPALADSWLPPEPKIYLSPDKATRLTVVPRDLENQLAYFSDKVDGKEPAGQRHSGETRALGIVERRSGAAWIKVWEAPLVNEVAPVSALIADGGGHVVTFDNWHSTGFGDNVVVIYRGDGSLVRAMKLTDILPENYVRALPTSVSSMWWSGEHVLSRDGRQVVLKVVVPNGGGSIGSSRGFVDVTIDLATGMVAPLTGPAWDRAMAAAAPLVARSKAEEAIWRARFIAPLAPPTGTKEFDWNRYLYQAVKRLAPIGAQRGFDLVWILPAPGTPEFAERAKDIREVITGWDEKSDLAFASPSAPEALARVLTESANATSAGRLAGSRLFVALPPA</sequence>
<evidence type="ECO:0000313" key="2">
    <source>
        <dbReference type="EMBL" id="MFC3579278.1"/>
    </source>
</evidence>
<protein>
    <submittedName>
        <fullName evidence="2">Uncharacterized protein</fullName>
    </submittedName>
</protein>
<evidence type="ECO:0000256" key="1">
    <source>
        <dbReference type="SAM" id="SignalP"/>
    </source>
</evidence>
<reference evidence="3" key="1">
    <citation type="journal article" date="2019" name="Int. J. Syst. Evol. Microbiol.">
        <title>The Global Catalogue of Microorganisms (GCM) 10K type strain sequencing project: providing services to taxonomists for standard genome sequencing and annotation.</title>
        <authorList>
            <consortium name="The Broad Institute Genomics Platform"/>
            <consortium name="The Broad Institute Genome Sequencing Center for Infectious Disease"/>
            <person name="Wu L."/>
            <person name="Ma J."/>
        </authorList>
    </citation>
    <scope>NUCLEOTIDE SEQUENCE [LARGE SCALE GENOMIC DNA]</scope>
    <source>
        <strain evidence="3">KCTC 42739</strain>
    </source>
</reference>
<comment type="caution">
    <text evidence="2">The sequence shown here is derived from an EMBL/GenBank/DDBJ whole genome shotgun (WGS) entry which is preliminary data.</text>
</comment>
<dbReference type="Proteomes" id="UP001595713">
    <property type="component" value="Unassembled WGS sequence"/>
</dbReference>
<name>A0ABV7SRH4_9SPHN</name>
<feature type="signal peptide" evidence="1">
    <location>
        <begin position="1"/>
        <end position="21"/>
    </location>
</feature>